<feature type="domain" description="NYN" evidence="1">
    <location>
        <begin position="13"/>
        <end position="168"/>
    </location>
</feature>
<dbReference type="Proteomes" id="UP000638848">
    <property type="component" value="Unassembled WGS sequence"/>
</dbReference>
<dbReference type="InterPro" id="IPR021139">
    <property type="entry name" value="NYN"/>
</dbReference>
<dbReference type="PANTHER" id="PTHR35458:SF8">
    <property type="entry name" value="SLR0650 PROTEIN"/>
    <property type="match status" value="1"/>
</dbReference>
<proteinExistence type="predicted"/>
<reference evidence="2" key="2">
    <citation type="submission" date="2020-09" db="EMBL/GenBank/DDBJ databases">
        <authorList>
            <person name="Sun Q."/>
            <person name="Zhou Y."/>
        </authorList>
    </citation>
    <scope>NUCLEOTIDE SEQUENCE</scope>
    <source>
        <strain evidence="2">CGMCC 1.12187</strain>
    </source>
</reference>
<gene>
    <name evidence="2" type="ORF">GCM10011374_21100</name>
</gene>
<dbReference type="Pfam" id="PF01936">
    <property type="entry name" value="NYN"/>
    <property type="match status" value="1"/>
</dbReference>
<dbReference type="InterPro" id="IPR047140">
    <property type="entry name" value="LabA"/>
</dbReference>
<name>A0A917GWC8_9MICC</name>
<dbReference type="CDD" id="cd18722">
    <property type="entry name" value="PIN_NicB-like"/>
    <property type="match status" value="1"/>
</dbReference>
<dbReference type="Gene3D" id="3.40.50.1010">
    <property type="entry name" value="5'-nuclease"/>
    <property type="match status" value="1"/>
</dbReference>
<dbReference type="AlphaFoldDB" id="A0A917GWC8"/>
<evidence type="ECO:0000313" key="3">
    <source>
        <dbReference type="Proteomes" id="UP000638848"/>
    </source>
</evidence>
<reference evidence="2" key="1">
    <citation type="journal article" date="2014" name="Int. J. Syst. Evol. Microbiol.">
        <title>Complete genome sequence of Corynebacterium casei LMG S-19264T (=DSM 44701T), isolated from a smear-ripened cheese.</title>
        <authorList>
            <consortium name="US DOE Joint Genome Institute (JGI-PGF)"/>
            <person name="Walter F."/>
            <person name="Albersmeier A."/>
            <person name="Kalinowski J."/>
            <person name="Ruckert C."/>
        </authorList>
    </citation>
    <scope>NUCLEOTIDE SEQUENCE</scope>
    <source>
        <strain evidence="2">CGMCC 1.12187</strain>
    </source>
</reference>
<dbReference type="RefSeq" id="WP_188536974.1">
    <property type="nucleotide sequence ID" value="NZ_BMEQ01000010.1"/>
</dbReference>
<evidence type="ECO:0000259" key="1">
    <source>
        <dbReference type="Pfam" id="PF01936"/>
    </source>
</evidence>
<dbReference type="EMBL" id="BMEQ01000010">
    <property type="protein sequence ID" value="GGG58085.1"/>
    <property type="molecule type" value="Genomic_DNA"/>
</dbReference>
<keyword evidence="3" id="KW-1185">Reference proteome</keyword>
<organism evidence="2 3">
    <name type="scientific">Kocuria dechangensis</name>
    <dbReference type="NCBI Taxonomy" id="1176249"/>
    <lineage>
        <taxon>Bacteria</taxon>
        <taxon>Bacillati</taxon>
        <taxon>Actinomycetota</taxon>
        <taxon>Actinomycetes</taxon>
        <taxon>Micrococcales</taxon>
        <taxon>Micrococcaceae</taxon>
        <taxon>Kocuria</taxon>
    </lineage>
</organism>
<evidence type="ECO:0000313" key="2">
    <source>
        <dbReference type="EMBL" id="GGG58085.1"/>
    </source>
</evidence>
<dbReference type="GO" id="GO:0004540">
    <property type="term" value="F:RNA nuclease activity"/>
    <property type="evidence" value="ECO:0007669"/>
    <property type="project" value="InterPro"/>
</dbReference>
<comment type="caution">
    <text evidence="2">The sequence shown here is derived from an EMBL/GenBank/DDBJ whole genome shotgun (WGS) entry which is preliminary data.</text>
</comment>
<sequence>MTLTLTGVPRRHAILVDAGYLLAASAHMIQGTSLRRSIQVDWDKLIQHLKEGVSERACSSELLRLFWYDATDVERTAKRNREHDLLPFIDDVKLRLGRMNSEGQQKGVDLRIGLDMVNLALQKAVTDVYLISGDDDISEAVEMAQEYGLRVHLFNVPDDTSRLTVRATAYNLVKIVDTCTAIKPELLRDAIRPSKVSQIAPVTPVCPTPAPAPVPAADRRGPVPSPAMFNGSAPFLASSSSRTVYSTGSGGTGYYYGDLAVDQELAEYIPDVARTVAKGWLGSITQAELQQALRGKPSIPQDVDRSLLQDLTTKSGDANHVLSYDLKVDLRAQFWRAVEEVSSPARVR</sequence>
<dbReference type="PANTHER" id="PTHR35458">
    <property type="entry name" value="SLR0755 PROTEIN"/>
    <property type="match status" value="1"/>
</dbReference>
<protein>
    <recommendedName>
        <fullName evidence="1">NYN domain-containing protein</fullName>
    </recommendedName>
</protein>
<accession>A0A917GWC8</accession>